<proteinExistence type="predicted"/>
<name>A0A0F9IFD2_9ZZZZ</name>
<protein>
    <submittedName>
        <fullName evidence="1">Uncharacterized protein</fullName>
    </submittedName>
</protein>
<reference evidence="1" key="1">
    <citation type="journal article" date="2015" name="Nature">
        <title>Complex archaea that bridge the gap between prokaryotes and eukaryotes.</title>
        <authorList>
            <person name="Spang A."/>
            <person name="Saw J.H."/>
            <person name="Jorgensen S.L."/>
            <person name="Zaremba-Niedzwiedzka K."/>
            <person name="Martijn J."/>
            <person name="Lind A.E."/>
            <person name="van Eijk R."/>
            <person name="Schleper C."/>
            <person name="Guy L."/>
            <person name="Ettema T.J."/>
        </authorList>
    </citation>
    <scope>NUCLEOTIDE SEQUENCE</scope>
</reference>
<evidence type="ECO:0000313" key="1">
    <source>
        <dbReference type="EMBL" id="KKL86122.1"/>
    </source>
</evidence>
<sequence length="261" mass="28041">DGGKSVSVSNVLTTSIVRERATGTFKHTVNEGTKVNGAANSFFDTDTLWTKGSGVTITGDFLRFTSVANGVGAVQASGDQSVALITGREYIVVLHVQNYSAGRAEVLLGTTTGSLQINRAGYYVQRIEAGGATPSMSILAVTTSTMDFDSITVYPATREITTQFVGFESRLPETIVGIGIAGTSHTLMSTKISYRFDKDDSFTDTSYVTFDDRGIARIKVTCFEFKVSVRSNFKDTIIGIDQLFVMLASGQKLGLKEMLNA</sequence>
<dbReference type="EMBL" id="LAZR01021209">
    <property type="protein sequence ID" value="KKL86122.1"/>
    <property type="molecule type" value="Genomic_DNA"/>
</dbReference>
<comment type="caution">
    <text evidence="1">The sequence shown here is derived from an EMBL/GenBank/DDBJ whole genome shotgun (WGS) entry which is preliminary data.</text>
</comment>
<organism evidence="1">
    <name type="scientific">marine sediment metagenome</name>
    <dbReference type="NCBI Taxonomy" id="412755"/>
    <lineage>
        <taxon>unclassified sequences</taxon>
        <taxon>metagenomes</taxon>
        <taxon>ecological metagenomes</taxon>
    </lineage>
</organism>
<dbReference type="AlphaFoldDB" id="A0A0F9IFD2"/>
<feature type="non-terminal residue" evidence="1">
    <location>
        <position position="1"/>
    </location>
</feature>
<accession>A0A0F9IFD2</accession>
<gene>
    <name evidence="1" type="ORF">LCGC14_1947910</name>
</gene>